<evidence type="ECO:0000256" key="4">
    <source>
        <dbReference type="ARBA" id="ARBA00022448"/>
    </source>
</evidence>
<evidence type="ECO:0000313" key="14">
    <source>
        <dbReference type="Proteomes" id="UP001175271"/>
    </source>
</evidence>
<feature type="compositionally biased region" description="Basic and acidic residues" evidence="11">
    <location>
        <begin position="12"/>
        <end position="21"/>
    </location>
</feature>
<keyword evidence="4" id="KW-0813">Transport</keyword>
<name>A0AA39GVR4_9BILA</name>
<evidence type="ECO:0000256" key="12">
    <source>
        <dbReference type="SAM" id="Phobius"/>
    </source>
</evidence>
<keyword evidence="8 12" id="KW-1133">Transmembrane helix</keyword>
<feature type="compositionally biased region" description="Basic and acidic residues" evidence="11">
    <location>
        <begin position="127"/>
        <end position="147"/>
    </location>
</feature>
<keyword evidence="10 12" id="KW-0472">Membrane</keyword>
<organism evidence="13 14">
    <name type="scientific">Steinernema hermaphroditum</name>
    <dbReference type="NCBI Taxonomy" id="289476"/>
    <lineage>
        <taxon>Eukaryota</taxon>
        <taxon>Metazoa</taxon>
        <taxon>Ecdysozoa</taxon>
        <taxon>Nematoda</taxon>
        <taxon>Chromadorea</taxon>
        <taxon>Rhabditida</taxon>
        <taxon>Tylenchina</taxon>
        <taxon>Panagrolaimomorpha</taxon>
        <taxon>Strongyloidoidea</taxon>
        <taxon>Steinernematidae</taxon>
        <taxon>Steinernema</taxon>
    </lineage>
</organism>
<evidence type="ECO:0000256" key="7">
    <source>
        <dbReference type="ARBA" id="ARBA00022927"/>
    </source>
</evidence>
<evidence type="ECO:0000256" key="5">
    <source>
        <dbReference type="ARBA" id="ARBA00022692"/>
    </source>
</evidence>
<dbReference type="GO" id="GO:0005789">
    <property type="term" value="C:endoplasmic reticulum membrane"/>
    <property type="evidence" value="ECO:0007669"/>
    <property type="project" value="UniProtKB-SubCell"/>
</dbReference>
<dbReference type="Proteomes" id="UP001175271">
    <property type="component" value="Unassembled WGS sequence"/>
</dbReference>
<evidence type="ECO:0000256" key="10">
    <source>
        <dbReference type="ARBA" id="ARBA00023136"/>
    </source>
</evidence>
<feature type="compositionally biased region" description="Acidic residues" evidence="11">
    <location>
        <begin position="497"/>
        <end position="506"/>
    </location>
</feature>
<keyword evidence="5 12" id="KW-0812">Transmembrane</keyword>
<comment type="similarity">
    <text evidence="2">Belongs to the SEC62 family.</text>
</comment>
<dbReference type="InterPro" id="IPR004728">
    <property type="entry name" value="Sec62"/>
</dbReference>
<protein>
    <recommendedName>
        <fullName evidence="3">Translocation protein SEC62</fullName>
    </recommendedName>
</protein>
<dbReference type="PANTHER" id="PTHR12443:SF9">
    <property type="entry name" value="TRANSLOCATION PROTEIN SEC62"/>
    <property type="match status" value="1"/>
</dbReference>
<feature type="region of interest" description="Disordered" evidence="11">
    <location>
        <begin position="465"/>
        <end position="506"/>
    </location>
</feature>
<evidence type="ECO:0000256" key="11">
    <source>
        <dbReference type="SAM" id="MobiDB-lite"/>
    </source>
</evidence>
<keyword evidence="9" id="KW-0811">Translocation</keyword>
<dbReference type="GO" id="GO:0031204">
    <property type="term" value="P:post-translational protein targeting to membrane, translocation"/>
    <property type="evidence" value="ECO:0007669"/>
    <property type="project" value="TreeGrafter"/>
</dbReference>
<evidence type="ECO:0000313" key="13">
    <source>
        <dbReference type="EMBL" id="KAK0393012.1"/>
    </source>
</evidence>
<keyword evidence="6" id="KW-0256">Endoplasmic reticulum</keyword>
<evidence type="ECO:0000256" key="2">
    <source>
        <dbReference type="ARBA" id="ARBA00010604"/>
    </source>
</evidence>
<reference evidence="13" key="1">
    <citation type="submission" date="2023-06" db="EMBL/GenBank/DDBJ databases">
        <title>Genomic analysis of the entomopathogenic nematode Steinernema hermaphroditum.</title>
        <authorList>
            <person name="Schwarz E.M."/>
            <person name="Heppert J.K."/>
            <person name="Baniya A."/>
            <person name="Schwartz H.T."/>
            <person name="Tan C.-H."/>
            <person name="Antoshechkin I."/>
            <person name="Sternberg P.W."/>
            <person name="Goodrich-Blair H."/>
            <person name="Dillman A.R."/>
        </authorList>
    </citation>
    <scope>NUCLEOTIDE SEQUENCE</scope>
    <source>
        <strain evidence="13">PS9179</strain>
        <tissue evidence="13">Whole animal</tissue>
    </source>
</reference>
<evidence type="ECO:0000256" key="8">
    <source>
        <dbReference type="ARBA" id="ARBA00022989"/>
    </source>
</evidence>
<comment type="caution">
    <text evidence="13">The sequence shown here is derived from an EMBL/GenBank/DDBJ whole genome shotgun (WGS) entry which is preliminary data.</text>
</comment>
<feature type="compositionally biased region" description="Basic and acidic residues" evidence="11">
    <location>
        <begin position="347"/>
        <end position="359"/>
    </location>
</feature>
<accession>A0AA39GVR4</accession>
<feature type="region of interest" description="Disordered" evidence="11">
    <location>
        <begin position="1"/>
        <end position="21"/>
    </location>
</feature>
<keyword evidence="7" id="KW-0653">Protein transport</keyword>
<feature type="compositionally biased region" description="Acidic residues" evidence="11">
    <location>
        <begin position="313"/>
        <end position="324"/>
    </location>
</feature>
<feature type="region of interest" description="Disordered" evidence="11">
    <location>
        <begin position="282"/>
        <end position="359"/>
    </location>
</feature>
<dbReference type="AlphaFoldDB" id="A0AA39GVR4"/>
<feature type="transmembrane region" description="Helical" evidence="12">
    <location>
        <begin position="217"/>
        <end position="247"/>
    </location>
</feature>
<dbReference type="EMBL" id="JAUCMV010000005">
    <property type="protein sequence ID" value="KAK0393012.1"/>
    <property type="molecule type" value="Genomic_DNA"/>
</dbReference>
<feature type="compositionally biased region" description="Polar residues" evidence="11">
    <location>
        <begin position="329"/>
        <end position="345"/>
    </location>
</feature>
<keyword evidence="14" id="KW-1185">Reference proteome</keyword>
<feature type="compositionally biased region" description="Basic residues" evidence="11">
    <location>
        <begin position="1"/>
        <end position="11"/>
    </location>
</feature>
<evidence type="ECO:0000256" key="1">
    <source>
        <dbReference type="ARBA" id="ARBA00004477"/>
    </source>
</evidence>
<gene>
    <name evidence="13" type="ORF">QR680_000015</name>
</gene>
<dbReference type="Pfam" id="PF03839">
    <property type="entry name" value="Sec62"/>
    <property type="match status" value="1"/>
</dbReference>
<evidence type="ECO:0000256" key="6">
    <source>
        <dbReference type="ARBA" id="ARBA00022824"/>
    </source>
</evidence>
<evidence type="ECO:0000256" key="9">
    <source>
        <dbReference type="ARBA" id="ARBA00023010"/>
    </source>
</evidence>
<evidence type="ECO:0000256" key="3">
    <source>
        <dbReference type="ARBA" id="ARBA00021257"/>
    </source>
</evidence>
<feature type="transmembrane region" description="Helical" evidence="12">
    <location>
        <begin position="190"/>
        <end position="211"/>
    </location>
</feature>
<dbReference type="PANTHER" id="PTHR12443">
    <property type="entry name" value="TRANSLOCATION PROTEIN SEC62"/>
    <property type="match status" value="1"/>
</dbReference>
<feature type="region of interest" description="Disordered" evidence="11">
    <location>
        <begin position="105"/>
        <end position="150"/>
    </location>
</feature>
<proteinExistence type="inferred from homology"/>
<sequence length="506" mass="56849">MADRRRGRRGGRNSESDKQLTKEEDAIARFIRFNCPTKSTTFERNEVQYFTGSKAVDTLYESKYGTKASGEPNFPTRHSAFLFIKSLMENGLFFRARKLVQKKKNPATAGVGDKEDEKKSAKLSKAASEKAKTEDSKEETDKLVDKKEDDEDKKKKQKKVKLVEHSEQYFADTNDVYVWVFDPTPLYKKIIGGLIIVGCLLGCLFPLWPHWLRLGVYYLSIVGISAFGLLIGVAVARTILFAIIWVATLGKHKLWILPNLTEDCGFFESFQPLYSYEYCPGRDQPKQKKQKISKDKKQTSSESDCQTEKNDSAEEEDENSDEKDDDGRQNVSEEINAVETDNQFEQLKVEADEPTQKAKISDEQTCEGISATLNATITSIGHISNDDCDVVHDVVDVASAVSMEIAFGMEEGEIKVATAQELDDVVKNPPTSLTYFITEKNFATEDTTKEDNDAAIGNMGDAEEVMTEQTQSPAKTVLQHMGVEEEANLPDHIGEPEFPEEEQTEE</sequence>
<comment type="subcellular location">
    <subcellularLocation>
        <location evidence="1">Endoplasmic reticulum membrane</location>
        <topology evidence="1">Multi-pass membrane protein</topology>
    </subcellularLocation>
</comment>